<organism evidence="2 3">
    <name type="scientific">Secundilactobacillus hailunensis</name>
    <dbReference type="NCBI Taxonomy" id="2559923"/>
    <lineage>
        <taxon>Bacteria</taxon>
        <taxon>Bacillati</taxon>
        <taxon>Bacillota</taxon>
        <taxon>Bacilli</taxon>
        <taxon>Lactobacillales</taxon>
        <taxon>Lactobacillaceae</taxon>
        <taxon>Secundilactobacillus</taxon>
    </lineage>
</organism>
<dbReference type="Proteomes" id="UP001596190">
    <property type="component" value="Unassembled WGS sequence"/>
</dbReference>
<dbReference type="SUPFAM" id="SSF47413">
    <property type="entry name" value="lambda repressor-like DNA-binding domains"/>
    <property type="match status" value="1"/>
</dbReference>
<name>A0ABW1TBM7_9LACO</name>
<keyword evidence="3" id="KW-1185">Reference proteome</keyword>
<evidence type="ECO:0000313" key="2">
    <source>
        <dbReference type="EMBL" id="MFC6255404.1"/>
    </source>
</evidence>
<dbReference type="EMBL" id="JBHSSA010000120">
    <property type="protein sequence ID" value="MFC6255404.1"/>
    <property type="molecule type" value="Genomic_DNA"/>
</dbReference>
<evidence type="ECO:0000259" key="1">
    <source>
        <dbReference type="PROSITE" id="PS50943"/>
    </source>
</evidence>
<protein>
    <submittedName>
        <fullName evidence="2">Helix-turn-helix domain-containing protein</fullName>
    </submittedName>
</protein>
<proteinExistence type="predicted"/>
<comment type="caution">
    <text evidence="2">The sequence shown here is derived from an EMBL/GenBank/DDBJ whole genome shotgun (WGS) entry which is preliminary data.</text>
</comment>
<evidence type="ECO:0000313" key="3">
    <source>
        <dbReference type="Proteomes" id="UP001596190"/>
    </source>
</evidence>
<accession>A0ABW1TBM7</accession>
<dbReference type="RefSeq" id="WP_373278611.1">
    <property type="nucleotide sequence ID" value="NZ_BJDO01000001.1"/>
</dbReference>
<sequence>MSVSQSTVAMWESNKRKVNTENLLKTSQLFIVSTDYLLGNNSKPNSANKNTNDLYKFLKTNFSSITCQGEIITQEEKIKTCYNIDFLRTT</sequence>
<feature type="domain" description="HTH cro/C1-type" evidence="1">
    <location>
        <begin position="3"/>
        <end position="37"/>
    </location>
</feature>
<dbReference type="PROSITE" id="PS50943">
    <property type="entry name" value="HTH_CROC1"/>
    <property type="match status" value="1"/>
</dbReference>
<dbReference type="CDD" id="cd00093">
    <property type="entry name" value="HTH_XRE"/>
    <property type="match status" value="1"/>
</dbReference>
<reference evidence="3" key="1">
    <citation type="journal article" date="2019" name="Int. J. Syst. Evol. Microbiol.">
        <title>The Global Catalogue of Microorganisms (GCM) 10K type strain sequencing project: providing services to taxonomists for standard genome sequencing and annotation.</title>
        <authorList>
            <consortium name="The Broad Institute Genomics Platform"/>
            <consortium name="The Broad Institute Genome Sequencing Center for Infectious Disease"/>
            <person name="Wu L."/>
            <person name="Ma J."/>
        </authorList>
    </citation>
    <scope>NUCLEOTIDE SEQUENCE [LARGE SCALE GENOMIC DNA]</scope>
    <source>
        <strain evidence="3">CCM 8950</strain>
    </source>
</reference>
<dbReference type="InterPro" id="IPR001387">
    <property type="entry name" value="Cro/C1-type_HTH"/>
</dbReference>
<dbReference type="InterPro" id="IPR010982">
    <property type="entry name" value="Lambda_DNA-bd_dom_sf"/>
</dbReference>
<dbReference type="Pfam" id="PF01381">
    <property type="entry name" value="HTH_3"/>
    <property type="match status" value="1"/>
</dbReference>
<dbReference type="Gene3D" id="1.10.260.40">
    <property type="entry name" value="lambda repressor-like DNA-binding domains"/>
    <property type="match status" value="1"/>
</dbReference>
<gene>
    <name evidence="2" type="ORF">ACFP1H_12500</name>
</gene>